<keyword evidence="3" id="KW-1185">Reference proteome</keyword>
<dbReference type="Proteomes" id="UP001497382">
    <property type="component" value="Unassembled WGS sequence"/>
</dbReference>
<sequence length="85" mass="9893">MATFVILPNCTELDAFLIALGILGFFVFMTFNFRNSILMAFGWIRKRLSNLRCRLTGVYVQPDFADFKRNQHLLHEMMPDPYCPG</sequence>
<evidence type="ECO:0000256" key="1">
    <source>
        <dbReference type="SAM" id="Phobius"/>
    </source>
</evidence>
<name>A0AAV1YPQ0_9ARAC</name>
<organism evidence="2 3">
    <name type="scientific">Larinioides sclopetarius</name>
    <dbReference type="NCBI Taxonomy" id="280406"/>
    <lineage>
        <taxon>Eukaryota</taxon>
        <taxon>Metazoa</taxon>
        <taxon>Ecdysozoa</taxon>
        <taxon>Arthropoda</taxon>
        <taxon>Chelicerata</taxon>
        <taxon>Arachnida</taxon>
        <taxon>Araneae</taxon>
        <taxon>Araneomorphae</taxon>
        <taxon>Entelegynae</taxon>
        <taxon>Araneoidea</taxon>
        <taxon>Araneidae</taxon>
        <taxon>Larinioides</taxon>
    </lineage>
</organism>
<accession>A0AAV1YPQ0</accession>
<gene>
    <name evidence="2" type="ORF">LARSCL_LOCUS89</name>
</gene>
<proteinExistence type="predicted"/>
<evidence type="ECO:0000313" key="3">
    <source>
        <dbReference type="Proteomes" id="UP001497382"/>
    </source>
</evidence>
<keyword evidence="1" id="KW-0812">Transmembrane</keyword>
<feature type="transmembrane region" description="Helical" evidence="1">
    <location>
        <begin position="15"/>
        <end position="44"/>
    </location>
</feature>
<keyword evidence="1" id="KW-1133">Transmembrane helix</keyword>
<reference evidence="2 3" key="1">
    <citation type="submission" date="2024-04" db="EMBL/GenBank/DDBJ databases">
        <authorList>
            <person name="Rising A."/>
            <person name="Reimegard J."/>
            <person name="Sonavane S."/>
            <person name="Akerstrom W."/>
            <person name="Nylinder S."/>
            <person name="Hedman E."/>
            <person name="Kallberg Y."/>
        </authorList>
    </citation>
    <scope>NUCLEOTIDE SEQUENCE [LARGE SCALE GENOMIC DNA]</scope>
</reference>
<protein>
    <submittedName>
        <fullName evidence="2">Uncharacterized protein</fullName>
    </submittedName>
</protein>
<dbReference type="EMBL" id="CAXIEN010000001">
    <property type="protein sequence ID" value="CAL1260880.1"/>
    <property type="molecule type" value="Genomic_DNA"/>
</dbReference>
<comment type="caution">
    <text evidence="2">The sequence shown here is derived from an EMBL/GenBank/DDBJ whole genome shotgun (WGS) entry which is preliminary data.</text>
</comment>
<dbReference type="AlphaFoldDB" id="A0AAV1YPQ0"/>
<keyword evidence="1" id="KW-0472">Membrane</keyword>
<feature type="non-terminal residue" evidence="2">
    <location>
        <position position="85"/>
    </location>
</feature>
<evidence type="ECO:0000313" key="2">
    <source>
        <dbReference type="EMBL" id="CAL1260880.1"/>
    </source>
</evidence>